<dbReference type="EMBL" id="GBEZ01011695">
    <property type="protein sequence ID" value="JAC74111.1"/>
    <property type="molecule type" value="Transcribed_RNA"/>
</dbReference>
<name>A0A061RUB0_9CHLO</name>
<dbReference type="AlphaFoldDB" id="A0A061RUB0"/>
<feature type="non-terminal residue" evidence="1">
    <location>
        <position position="1"/>
    </location>
</feature>
<gene>
    <name evidence="1" type="ORF">TSPGSL018_26849</name>
</gene>
<proteinExistence type="predicted"/>
<accession>A0A061RUB0</accession>
<evidence type="ECO:0000313" key="1">
    <source>
        <dbReference type="EMBL" id="JAC74111.1"/>
    </source>
</evidence>
<reference evidence="1" key="1">
    <citation type="submission" date="2014-05" db="EMBL/GenBank/DDBJ databases">
        <title>The transcriptome of the halophilic microalga Tetraselmis sp. GSL018 isolated from the Great Salt Lake, Utah.</title>
        <authorList>
            <person name="Jinkerson R.E."/>
            <person name="D'Adamo S."/>
            <person name="Posewitz M.C."/>
        </authorList>
    </citation>
    <scope>NUCLEOTIDE SEQUENCE</scope>
    <source>
        <strain evidence="1">GSL018</strain>
    </source>
</reference>
<organism evidence="1">
    <name type="scientific">Tetraselmis sp. GSL018</name>
    <dbReference type="NCBI Taxonomy" id="582737"/>
    <lineage>
        <taxon>Eukaryota</taxon>
        <taxon>Viridiplantae</taxon>
        <taxon>Chlorophyta</taxon>
        <taxon>core chlorophytes</taxon>
        <taxon>Chlorodendrophyceae</taxon>
        <taxon>Chlorodendrales</taxon>
        <taxon>Chlorodendraceae</taxon>
        <taxon>Tetraselmis</taxon>
    </lineage>
</organism>
<sequence length="35" mass="3917">PPPSVMKRFVELCVGSTALSRPVRDMPEYTLPSVR</sequence>
<protein>
    <submittedName>
        <fullName evidence="1">Uncharacterized protein</fullName>
    </submittedName>
</protein>